<dbReference type="EMBL" id="AP005160">
    <property type="protein sequence ID" value="BAC20095.1"/>
    <property type="molecule type" value="Genomic_DNA"/>
</dbReference>
<sequence>MVAPANALVSMSPRKFTFAKGALVTALLGIAFQPWRLLSSCESFVYTWPFELSSAARGRCAPRRPTTPTTARARSCTCIVEDGGGGSSRDRARPAHRRARRCRHGKELSSPSSSSSSPANSKVAYGQRWPSARDFHSPTLSCRGGA</sequence>
<dbReference type="PANTHER" id="PTHR30618">
    <property type="entry name" value="NCS1 FAMILY PURINE/PYRIMIDINE TRANSPORTER"/>
    <property type="match status" value="1"/>
</dbReference>
<dbReference type="GO" id="GO:0016020">
    <property type="term" value="C:membrane"/>
    <property type="evidence" value="ECO:0007669"/>
    <property type="project" value="InterPro"/>
</dbReference>
<reference evidence="3" key="1">
    <citation type="journal article" date="2005" name="Nature">
        <title>The map-based sequence of the rice genome.</title>
        <authorList>
            <consortium name="International rice genome sequencing project (IRGSP)"/>
            <person name="Matsumoto T."/>
            <person name="Wu J."/>
            <person name="Kanamori H."/>
            <person name="Katayose Y."/>
            <person name="Fujisawa M."/>
            <person name="Namiki N."/>
            <person name="Mizuno H."/>
            <person name="Yamamoto K."/>
            <person name="Antonio B.A."/>
            <person name="Baba T."/>
            <person name="Sakata K."/>
            <person name="Nagamura Y."/>
            <person name="Aoki H."/>
            <person name="Arikawa K."/>
            <person name="Arita K."/>
            <person name="Bito T."/>
            <person name="Chiden Y."/>
            <person name="Fujitsuka N."/>
            <person name="Fukunaka R."/>
            <person name="Hamada M."/>
            <person name="Harada C."/>
            <person name="Hayashi A."/>
            <person name="Hijishita S."/>
            <person name="Honda M."/>
            <person name="Hosokawa S."/>
            <person name="Ichikawa Y."/>
            <person name="Idonuma A."/>
            <person name="Iijima M."/>
            <person name="Ikeda M."/>
            <person name="Ikeno M."/>
            <person name="Ito K."/>
            <person name="Ito S."/>
            <person name="Ito T."/>
            <person name="Ito Y."/>
            <person name="Ito Y."/>
            <person name="Iwabuchi A."/>
            <person name="Kamiya K."/>
            <person name="Karasawa W."/>
            <person name="Kurita K."/>
            <person name="Katagiri S."/>
            <person name="Kikuta A."/>
            <person name="Kobayashi H."/>
            <person name="Kobayashi N."/>
            <person name="Machita K."/>
            <person name="Maehara T."/>
            <person name="Masukawa M."/>
            <person name="Mizubayashi T."/>
            <person name="Mukai Y."/>
            <person name="Nagasaki H."/>
            <person name="Nagata Y."/>
            <person name="Naito S."/>
            <person name="Nakashima M."/>
            <person name="Nakama Y."/>
            <person name="Nakamichi Y."/>
            <person name="Nakamura M."/>
            <person name="Meguro A."/>
            <person name="Negishi M."/>
            <person name="Ohta I."/>
            <person name="Ohta T."/>
            <person name="Okamoto M."/>
            <person name="Ono N."/>
            <person name="Saji S."/>
            <person name="Sakaguchi M."/>
            <person name="Sakai K."/>
            <person name="Shibata M."/>
            <person name="Shimokawa T."/>
            <person name="Song J."/>
            <person name="Takazaki Y."/>
            <person name="Terasawa K."/>
            <person name="Tsugane M."/>
            <person name="Tsuji K."/>
            <person name="Ueda S."/>
            <person name="Waki K."/>
            <person name="Yamagata H."/>
            <person name="Yamamoto M."/>
            <person name="Yamamoto S."/>
            <person name="Yamane H."/>
            <person name="Yoshiki S."/>
            <person name="Yoshihara R."/>
            <person name="Yukawa K."/>
            <person name="Zhong H."/>
            <person name="Yano M."/>
            <person name="Yuan Q."/>
            <person name="Ouyang S."/>
            <person name="Liu J."/>
            <person name="Jones K.M."/>
            <person name="Gansberger K."/>
            <person name="Moffat K."/>
            <person name="Hill J."/>
            <person name="Bera J."/>
            <person name="Fadrosh D."/>
            <person name="Jin S."/>
            <person name="Johri S."/>
            <person name="Kim M."/>
            <person name="Overton L."/>
            <person name="Reardon M."/>
            <person name="Tsitrin T."/>
            <person name="Vuong H."/>
            <person name="Weaver B."/>
            <person name="Ciecko A."/>
            <person name="Tallon L."/>
            <person name="Jackson J."/>
            <person name="Pai G."/>
            <person name="Aken S.V."/>
            <person name="Utterback T."/>
            <person name="Reidmuller S."/>
            <person name="Feldblyum T."/>
            <person name="Hsiao J."/>
            <person name="Zismann V."/>
            <person name="Iobst S."/>
            <person name="de Vazeille A.R."/>
            <person name="Buell C.R."/>
            <person name="Ying K."/>
            <person name="Li Y."/>
            <person name="Lu T."/>
            <person name="Huang Y."/>
            <person name="Zhao Q."/>
            <person name="Feng Q."/>
            <person name="Zhang L."/>
            <person name="Zhu J."/>
            <person name="Weng Q."/>
            <person name="Mu J."/>
            <person name="Lu Y."/>
            <person name="Fan D."/>
            <person name="Liu Y."/>
            <person name="Guan J."/>
            <person name="Zhang Y."/>
            <person name="Yu S."/>
            <person name="Liu X."/>
            <person name="Zhang Y."/>
            <person name="Hong G."/>
            <person name="Han B."/>
            <person name="Choisne N."/>
            <person name="Demange N."/>
            <person name="Orjeda G."/>
            <person name="Samain S."/>
            <person name="Cattolico L."/>
            <person name="Pelletier E."/>
            <person name="Couloux A."/>
            <person name="Segurens B."/>
            <person name="Wincker P."/>
            <person name="D'Hont A."/>
            <person name="Scarpelli C."/>
            <person name="Weissenbach J."/>
            <person name="Salanoubat M."/>
            <person name="Quetier F."/>
            <person name="Yu Y."/>
            <person name="Kim H.R."/>
            <person name="Rambo T."/>
            <person name="Currie J."/>
            <person name="Collura K."/>
            <person name="Luo M."/>
            <person name="Yang T."/>
            <person name="Ammiraju J.S.S."/>
            <person name="Engler F."/>
            <person name="Soderlund C."/>
            <person name="Wing R.A."/>
            <person name="Palmer L.E."/>
            <person name="de la Bastide M."/>
            <person name="Spiegel L."/>
            <person name="Nascimento L."/>
            <person name="Zutavern T."/>
            <person name="O'Shaughnessy A."/>
            <person name="Dike S."/>
            <person name="Dedhia N."/>
            <person name="Preston R."/>
            <person name="Balija V."/>
            <person name="McCombie W.R."/>
            <person name="Chow T."/>
            <person name="Chen H."/>
            <person name="Chung M."/>
            <person name="Chen C."/>
            <person name="Shaw J."/>
            <person name="Wu H."/>
            <person name="Hsiao K."/>
            <person name="Chao Y."/>
            <person name="Chu M."/>
            <person name="Cheng C."/>
            <person name="Hour A."/>
            <person name="Lee P."/>
            <person name="Lin S."/>
            <person name="Lin Y."/>
            <person name="Liou J."/>
            <person name="Liu S."/>
            <person name="Hsing Y."/>
            <person name="Raghuvanshi S."/>
            <person name="Mohanty A."/>
            <person name="Bharti A.K."/>
            <person name="Gaur A."/>
            <person name="Gupta V."/>
            <person name="Kumar D."/>
            <person name="Ravi V."/>
            <person name="Vij S."/>
            <person name="Kapur A."/>
            <person name="Khurana P."/>
            <person name="Khurana P."/>
            <person name="Khurana J.P."/>
            <person name="Tyagi A.K."/>
            <person name="Gaikwad K."/>
            <person name="Singh A."/>
            <person name="Dalal V."/>
            <person name="Srivastava S."/>
            <person name="Dixit A."/>
            <person name="Pal A.K."/>
            <person name="Ghazi I.A."/>
            <person name="Yadav M."/>
            <person name="Pandit A."/>
            <person name="Bhargava A."/>
            <person name="Sureshbabu K."/>
            <person name="Batra K."/>
            <person name="Sharma T.R."/>
            <person name="Mohapatra T."/>
            <person name="Singh N.K."/>
            <person name="Messing J."/>
            <person name="Nelson A.B."/>
            <person name="Fuks G."/>
            <person name="Kavchok S."/>
            <person name="Keizer G."/>
            <person name="Linton E."/>
            <person name="Llaca V."/>
            <person name="Song R."/>
            <person name="Tanyolac B."/>
            <person name="Young S."/>
            <person name="Ho-Il K."/>
            <person name="Hahn J.H."/>
            <person name="Sangsakoo G."/>
            <person name="Vanavichit A."/>
            <person name="de Mattos Luiz.A.T."/>
            <person name="Zimmer P.D."/>
            <person name="Malone G."/>
            <person name="Dellagostin O."/>
            <person name="de Oliveira A.C."/>
            <person name="Bevan M."/>
            <person name="Bancroft I."/>
            <person name="Minx P."/>
            <person name="Cordum H."/>
            <person name="Wilson R."/>
            <person name="Cheng Z."/>
            <person name="Jin W."/>
            <person name="Jiang J."/>
            <person name="Leong S.A."/>
            <person name="Iwama H."/>
            <person name="Gojobori T."/>
            <person name="Itoh T."/>
            <person name="Niimura Y."/>
            <person name="Fujii Y."/>
            <person name="Habara T."/>
            <person name="Sakai H."/>
            <person name="Sato Y."/>
            <person name="Wilson G."/>
            <person name="Kumar K."/>
            <person name="McCouch S."/>
            <person name="Juretic N."/>
            <person name="Hoen D."/>
            <person name="Wright S."/>
            <person name="Bruskiewich R."/>
            <person name="Bureau T."/>
            <person name="Miyao A."/>
            <person name="Hirochika H."/>
            <person name="Nishikawa T."/>
            <person name="Kadowaki K."/>
            <person name="Sugiura M."/>
            <person name="Burr B."/>
            <person name="Sasaki T."/>
        </authorList>
    </citation>
    <scope>NUCLEOTIDE SEQUENCE [LARGE SCALE GENOMIC DNA]</scope>
    <source>
        <strain evidence="3">cv. Nipponbare</strain>
    </source>
</reference>
<name>Q7EZ19_ORYSJ</name>
<feature type="region of interest" description="Disordered" evidence="1">
    <location>
        <begin position="80"/>
        <end position="146"/>
    </location>
</feature>
<feature type="compositionally biased region" description="Low complexity" evidence="1">
    <location>
        <begin position="109"/>
        <end position="118"/>
    </location>
</feature>
<dbReference type="AlphaFoldDB" id="Q7EZ19"/>
<feature type="compositionally biased region" description="Basic residues" evidence="1">
    <location>
        <begin position="94"/>
        <end position="104"/>
    </location>
</feature>
<protein>
    <submittedName>
        <fullName evidence="2">Uncharacterized protein</fullName>
    </submittedName>
</protein>
<reference evidence="3" key="2">
    <citation type="journal article" date="2008" name="Nucleic Acids Res.">
        <title>The rice annotation project database (RAP-DB): 2008 update.</title>
        <authorList>
            <consortium name="The rice annotation project (RAP)"/>
        </authorList>
    </citation>
    <scope>GENOME REANNOTATION</scope>
    <source>
        <strain evidence="3">cv. Nipponbare</strain>
    </source>
</reference>
<organism evidence="2 3">
    <name type="scientific">Oryza sativa subsp. japonica</name>
    <name type="common">Rice</name>
    <dbReference type="NCBI Taxonomy" id="39947"/>
    <lineage>
        <taxon>Eukaryota</taxon>
        <taxon>Viridiplantae</taxon>
        <taxon>Streptophyta</taxon>
        <taxon>Embryophyta</taxon>
        <taxon>Tracheophyta</taxon>
        <taxon>Spermatophyta</taxon>
        <taxon>Magnoliopsida</taxon>
        <taxon>Liliopsida</taxon>
        <taxon>Poales</taxon>
        <taxon>Poaceae</taxon>
        <taxon>BOP clade</taxon>
        <taxon>Oryzoideae</taxon>
        <taxon>Oryzeae</taxon>
        <taxon>Oryzinae</taxon>
        <taxon>Oryza</taxon>
        <taxon>Oryza sativa</taxon>
    </lineage>
</organism>
<dbReference type="Proteomes" id="UP000000763">
    <property type="component" value="Chromosome 7"/>
</dbReference>
<evidence type="ECO:0000256" key="1">
    <source>
        <dbReference type="SAM" id="MobiDB-lite"/>
    </source>
</evidence>
<dbReference type="PANTHER" id="PTHR30618:SF0">
    <property type="entry name" value="PURINE-URACIL PERMEASE NCS1"/>
    <property type="match status" value="1"/>
</dbReference>
<evidence type="ECO:0000313" key="3">
    <source>
        <dbReference type="Proteomes" id="UP000000763"/>
    </source>
</evidence>
<evidence type="ECO:0000313" key="2">
    <source>
        <dbReference type="EMBL" id="BAC20095.1"/>
    </source>
</evidence>
<dbReference type="GO" id="GO:0022857">
    <property type="term" value="F:transmembrane transporter activity"/>
    <property type="evidence" value="ECO:0007669"/>
    <property type="project" value="InterPro"/>
</dbReference>
<dbReference type="InterPro" id="IPR045225">
    <property type="entry name" value="Uracil/uridine/allantoin_perm"/>
</dbReference>
<proteinExistence type="predicted"/>
<gene>
    <name evidence="2" type="ORF">OSJNBa0031C24.105</name>
</gene>
<accession>Q7EZ19</accession>
<dbReference type="Gene3D" id="1.10.4160.10">
    <property type="entry name" value="Hydantoin permease"/>
    <property type="match status" value="1"/>
</dbReference>